<feature type="domain" description="C2H2-type" evidence="18">
    <location>
        <begin position="1391"/>
        <end position="1418"/>
    </location>
</feature>
<dbReference type="EMBL" id="KB320473">
    <property type="protein sequence ID" value="ELW71166.1"/>
    <property type="molecule type" value="Genomic_DNA"/>
</dbReference>
<feature type="domain" description="SANT" evidence="20">
    <location>
        <begin position="1260"/>
        <end position="1311"/>
    </location>
</feature>
<keyword evidence="7" id="KW-0221">Differentiation</keyword>
<dbReference type="GO" id="GO:0006357">
    <property type="term" value="P:regulation of transcription by RNA polymerase II"/>
    <property type="evidence" value="ECO:0007669"/>
    <property type="project" value="TreeGrafter"/>
</dbReference>
<evidence type="ECO:0000259" key="18">
    <source>
        <dbReference type="PROSITE" id="PS50157"/>
    </source>
</evidence>
<dbReference type="GO" id="GO:0030154">
    <property type="term" value="P:cell differentiation"/>
    <property type="evidence" value="ECO:0007669"/>
    <property type="project" value="UniProtKB-KW"/>
</dbReference>
<feature type="domain" description="C2H2-type" evidence="18">
    <location>
        <begin position="929"/>
        <end position="956"/>
    </location>
</feature>
<feature type="compositionally biased region" description="Pro residues" evidence="17">
    <location>
        <begin position="682"/>
        <end position="694"/>
    </location>
</feature>
<evidence type="ECO:0000256" key="9">
    <source>
        <dbReference type="ARBA" id="ARBA00022871"/>
    </source>
</evidence>
<sequence length="1453" mass="156840">MDQYSLGDEGTLPSEMHLPSFSESQGLNCSDTLNRELGPHTRDLLYAGLSGLDLDPSLPTPDAPSEALEDNLDTLSLYSGKDSDSVKLLEEYADPESQTSLPDLGLGALKVPKEADEGGRATSGSARKGKRQHGSPQNPLLDCSLCGKVFSSASSLSKHYLTHSQERKHVCKICSKAFKRQDHLRVDLCSDASSVLTQPVFEHRFGLDRVLCPDSRLIPMRDLLRGVREDHGPSRFLGRVGAVGGALPVELGAVQVPADPRLLRGAWGSPLCLCRTGHMLTHQKTKPFVCIEQGCSKSYCDYRSLRRHYEVQHGLCVLKEAPPEEEACGDSPQAPEPASQPSASSLRSLVSPEARSPGSLLPNRDLLRCIVSSIVHQKLPSPGPAPTGPSDSEGKSMACPCLPSSGASCTPAGTPVAPGPLGTEVPEELPPTQKEPAADVFTAVHPRVSENSAPDPPESGPPLLQLPSTLEGWPEGSSLPACLPFLRGQTVPASSQPSGHNFQWLRNLPGCPKSKGNNVFVVHKPSVVPAREGSESGPGSSSTCLAVEPSSGSGVSLEDMLPFPPTLPKAPGEVSSDPRYISGEDDSWASKKSRLDCDSYSWQSPGEPGLQDAQKQGGFQPDATPLFRQLFLKSQESLVSHEQMQVFQMITKSQRIFSHAQVAAASSQLPGPEGKQAAVKPPQGPWPLQPPPPASAADSLHTGPGNLGPEGSPARRRKNLPVAPRETSPGSTKRDSKGGPKAATALPPLPAAALDPPGNSDLSSLAKQLRSSKGTLDLGDIFPTAGSRQLGGNELAPGAQLSGKQAQSENGSTSGATKGEKSLACSRGAGYRLFSGSSRAQRFSGFRKEKVKMDLCCAASPSQVAMASFSSAGPPADAPRDSKSKLTIFNRIQGGNIYRLPHPKEENVAGGCNQQNGGPADWPEPRGTFVCKNCSQMFYTEKGLSSHMCFHSEQWPSPRGKQEQQMFGMEFCKPPRQVLRPEGDGQSPPGAKKPLDSSATAPLVPPMSVPMAPEIRPPGSLAEGQEKDGEERDGRENSQHRKRKKRPQPKAVSAPPPPSTSGEPGAGGCHQSCLRSPVFLVDRLLKGLFQCSPYTPPPMLSPIREGSGLYFSTLCSTSTQASPDQLVGSAFGHVDGSFDICVVKDDTKISIEPHINLGSRFQAEIPELQERSLAGTDEHVASLVWKPWGDVMTNPETQDRVTELCNVACSSVMPGGGTNLELALHCLHDARGDVQVALETLLLGGPRKPRAHPLADYRYTGSDVWTPMEKRLFKKAFCTHKKDFYLIHKTIQTKTVAQCVEYYYIWKKMIKFDCGRAPGLEKRVKREPDEVERTEEKIPCSPRERPSHRPTPELKIKTKSYRRESILNSSPSAGPKRTPEAPGSVESQGVFPCRECERVFDKIKSRNAHMKRHRLQDHVEPLVRVKWSVKPFQIKEEDEEEEELGADISPLQW</sequence>
<evidence type="ECO:0000259" key="19">
    <source>
        <dbReference type="PROSITE" id="PS51156"/>
    </source>
</evidence>
<evidence type="ECO:0000256" key="15">
    <source>
        <dbReference type="ARBA" id="ARBA00068624"/>
    </source>
</evidence>
<dbReference type="Pfam" id="PF01448">
    <property type="entry name" value="ELM2"/>
    <property type="match status" value="1"/>
</dbReference>
<dbReference type="InterPro" id="IPR017884">
    <property type="entry name" value="SANT_dom"/>
</dbReference>
<dbReference type="GO" id="GO:0007283">
    <property type="term" value="P:spermatogenesis"/>
    <property type="evidence" value="ECO:0007669"/>
    <property type="project" value="UniProtKB-KW"/>
</dbReference>
<feature type="region of interest" description="Disordered" evidence="17">
    <location>
        <begin position="663"/>
        <end position="763"/>
    </location>
</feature>
<keyword evidence="22" id="KW-1185">Reference proteome</keyword>
<keyword evidence="11" id="KW-0010">Activator</keyword>
<evidence type="ECO:0000256" key="7">
    <source>
        <dbReference type="ARBA" id="ARBA00022782"/>
    </source>
</evidence>
<keyword evidence="4" id="KW-0479">Metal-binding</keyword>
<evidence type="ECO:0000256" key="4">
    <source>
        <dbReference type="ARBA" id="ARBA00022723"/>
    </source>
</evidence>
<feature type="region of interest" description="Disordered" evidence="17">
    <location>
        <begin position="326"/>
        <end position="360"/>
    </location>
</feature>
<keyword evidence="9" id="KW-0744">Spermatogenesis</keyword>
<dbReference type="GO" id="GO:0003714">
    <property type="term" value="F:transcription corepressor activity"/>
    <property type="evidence" value="ECO:0007669"/>
    <property type="project" value="TreeGrafter"/>
</dbReference>
<accession>L9L871</accession>
<dbReference type="GO" id="GO:0000118">
    <property type="term" value="C:histone deacetylase complex"/>
    <property type="evidence" value="ECO:0007669"/>
    <property type="project" value="TreeGrafter"/>
</dbReference>
<evidence type="ECO:0000256" key="3">
    <source>
        <dbReference type="ARBA" id="ARBA00022491"/>
    </source>
</evidence>
<evidence type="ECO:0000256" key="13">
    <source>
        <dbReference type="ARBA" id="ARBA00023242"/>
    </source>
</evidence>
<evidence type="ECO:0000256" key="12">
    <source>
        <dbReference type="ARBA" id="ARBA00023163"/>
    </source>
</evidence>
<dbReference type="InterPro" id="IPR051066">
    <property type="entry name" value="Trans_reg/Corepressor"/>
</dbReference>
<feature type="region of interest" description="Disordered" evidence="17">
    <location>
        <begin position="111"/>
        <end position="137"/>
    </location>
</feature>
<dbReference type="SMART" id="SM01189">
    <property type="entry name" value="ELM2"/>
    <property type="match status" value="1"/>
</dbReference>
<dbReference type="PROSITE" id="PS00028">
    <property type="entry name" value="ZINC_FINGER_C2H2_1"/>
    <property type="match status" value="4"/>
</dbReference>
<dbReference type="InterPro" id="IPR001005">
    <property type="entry name" value="SANT/Myb"/>
</dbReference>
<organism evidence="21 22">
    <name type="scientific">Tupaia chinensis</name>
    <name type="common">Chinese tree shrew</name>
    <name type="synonym">Tupaia belangeri chinensis</name>
    <dbReference type="NCBI Taxonomy" id="246437"/>
    <lineage>
        <taxon>Eukaryota</taxon>
        <taxon>Metazoa</taxon>
        <taxon>Chordata</taxon>
        <taxon>Craniata</taxon>
        <taxon>Vertebrata</taxon>
        <taxon>Euteleostomi</taxon>
        <taxon>Mammalia</taxon>
        <taxon>Eutheria</taxon>
        <taxon>Euarchontoglires</taxon>
        <taxon>Scandentia</taxon>
        <taxon>Tupaiidae</taxon>
        <taxon>Tupaia</taxon>
    </lineage>
</organism>
<dbReference type="SUPFAM" id="SSF46689">
    <property type="entry name" value="Homeodomain-like"/>
    <property type="match status" value="1"/>
</dbReference>
<reference evidence="22" key="1">
    <citation type="submission" date="2012-07" db="EMBL/GenBank/DDBJ databases">
        <title>Genome of the Chinese tree shrew, a rising model animal genetically related to primates.</title>
        <authorList>
            <person name="Zhang G."/>
            <person name="Fan Y."/>
            <person name="Yao Y."/>
            <person name="Huang Z."/>
        </authorList>
    </citation>
    <scope>NUCLEOTIDE SEQUENCE [LARGE SCALE GENOMIC DNA]</scope>
</reference>
<keyword evidence="6 16" id="KW-0863">Zinc-finger</keyword>
<dbReference type="FunCoup" id="L9L871">
    <property type="interactions" value="39"/>
</dbReference>
<name>L9L871_TUPCH</name>
<dbReference type="Proteomes" id="UP000011518">
    <property type="component" value="Unassembled WGS sequence"/>
</dbReference>
<dbReference type="InterPro" id="IPR036236">
    <property type="entry name" value="Znf_C2H2_sf"/>
</dbReference>
<dbReference type="FunFam" id="1.10.10.60:FF:000251">
    <property type="entry name" value="Zinc finger protein 541"/>
    <property type="match status" value="1"/>
</dbReference>
<evidence type="ECO:0000256" key="5">
    <source>
        <dbReference type="ARBA" id="ARBA00022737"/>
    </source>
</evidence>
<evidence type="ECO:0000313" key="22">
    <source>
        <dbReference type="Proteomes" id="UP000011518"/>
    </source>
</evidence>
<feature type="domain" description="C2H2-type" evidence="18">
    <location>
        <begin position="141"/>
        <end position="168"/>
    </location>
</feature>
<dbReference type="eggNOG" id="KOG4167">
    <property type="taxonomic scope" value="Eukaryota"/>
</dbReference>
<dbReference type="SMART" id="SM00717">
    <property type="entry name" value="SANT"/>
    <property type="match status" value="1"/>
</dbReference>
<feature type="compositionally biased region" description="Basic and acidic residues" evidence="17">
    <location>
        <begin position="1334"/>
        <end position="1365"/>
    </location>
</feature>
<feature type="region of interest" description="Disordered" evidence="17">
    <location>
        <begin position="975"/>
        <end position="1069"/>
    </location>
</feature>
<evidence type="ECO:0000256" key="10">
    <source>
        <dbReference type="ARBA" id="ARBA00023015"/>
    </source>
</evidence>
<reference evidence="22" key="2">
    <citation type="journal article" date="2013" name="Nat. Commun.">
        <title>Genome of the Chinese tree shrew.</title>
        <authorList>
            <person name="Fan Y."/>
            <person name="Huang Z.Y."/>
            <person name="Cao C.C."/>
            <person name="Chen C.S."/>
            <person name="Chen Y.X."/>
            <person name="Fan D.D."/>
            <person name="He J."/>
            <person name="Hou H.L."/>
            <person name="Hu L."/>
            <person name="Hu X.T."/>
            <person name="Jiang X.T."/>
            <person name="Lai R."/>
            <person name="Lang Y.S."/>
            <person name="Liang B."/>
            <person name="Liao S.G."/>
            <person name="Mu D."/>
            <person name="Ma Y.Y."/>
            <person name="Niu Y.Y."/>
            <person name="Sun X.Q."/>
            <person name="Xia J.Q."/>
            <person name="Xiao J."/>
            <person name="Xiong Z.Q."/>
            <person name="Xu L."/>
            <person name="Yang L."/>
            <person name="Zhang Y."/>
            <person name="Zhao W."/>
            <person name="Zhao X.D."/>
            <person name="Zheng Y.T."/>
            <person name="Zhou J.M."/>
            <person name="Zhu Y.B."/>
            <person name="Zhang G.J."/>
            <person name="Wang J."/>
            <person name="Yao Y.G."/>
        </authorList>
    </citation>
    <scope>NUCLEOTIDE SEQUENCE [LARGE SCALE GENOMIC DNA]</scope>
</reference>
<keyword evidence="3" id="KW-0678">Repressor</keyword>
<keyword evidence="13" id="KW-0539">Nucleus</keyword>
<feature type="region of interest" description="Disordered" evidence="17">
    <location>
        <begin position="1"/>
        <end position="36"/>
    </location>
</feature>
<dbReference type="GO" id="GO:0051321">
    <property type="term" value="P:meiotic cell cycle"/>
    <property type="evidence" value="ECO:0007669"/>
    <property type="project" value="UniProtKB-KW"/>
</dbReference>
<feature type="compositionally biased region" description="Low complexity" evidence="17">
    <location>
        <begin position="740"/>
        <end position="757"/>
    </location>
</feature>
<evidence type="ECO:0000256" key="16">
    <source>
        <dbReference type="PROSITE-ProRule" id="PRU00042"/>
    </source>
</evidence>
<dbReference type="Gene3D" id="1.10.10.60">
    <property type="entry name" value="Homeodomain-like"/>
    <property type="match status" value="1"/>
</dbReference>
<dbReference type="SMART" id="SM00355">
    <property type="entry name" value="ZnF_C2H2"/>
    <property type="match status" value="4"/>
</dbReference>
<gene>
    <name evidence="21" type="ORF">TREES_T100011407</name>
</gene>
<dbReference type="eggNOG" id="KOG1721">
    <property type="taxonomic scope" value="Eukaryota"/>
</dbReference>
<evidence type="ECO:0000256" key="2">
    <source>
        <dbReference type="ARBA" id="ARBA00022473"/>
    </source>
</evidence>
<evidence type="ECO:0000256" key="17">
    <source>
        <dbReference type="SAM" id="MobiDB-lite"/>
    </source>
</evidence>
<keyword evidence="2" id="KW-0217">Developmental protein</keyword>
<dbReference type="InParanoid" id="L9L871"/>
<dbReference type="SUPFAM" id="SSF57667">
    <property type="entry name" value="beta-beta-alpha zinc fingers"/>
    <property type="match status" value="2"/>
</dbReference>
<dbReference type="Gene3D" id="3.30.160.60">
    <property type="entry name" value="Classic Zinc Finger"/>
    <property type="match status" value="2"/>
</dbReference>
<evidence type="ECO:0000256" key="11">
    <source>
        <dbReference type="ARBA" id="ARBA00023159"/>
    </source>
</evidence>
<dbReference type="STRING" id="246437.L9L871"/>
<dbReference type="PROSITE" id="PS51293">
    <property type="entry name" value="SANT"/>
    <property type="match status" value="1"/>
</dbReference>
<keyword evidence="10" id="KW-0805">Transcription regulation</keyword>
<comment type="subcellular location">
    <subcellularLocation>
        <location evidence="1">Nucleus</location>
    </subcellularLocation>
</comment>
<keyword evidence="8" id="KW-0862">Zinc</keyword>
<dbReference type="PANTHER" id="PTHR16089">
    <property type="entry name" value="REST COREPRESSOR COREST PROTEIN-RELATED"/>
    <property type="match status" value="1"/>
</dbReference>
<dbReference type="GO" id="GO:0008270">
    <property type="term" value="F:zinc ion binding"/>
    <property type="evidence" value="ECO:0007669"/>
    <property type="project" value="UniProtKB-KW"/>
</dbReference>
<dbReference type="PROSITE" id="PS50157">
    <property type="entry name" value="ZINC_FINGER_C2H2_2"/>
    <property type="match status" value="3"/>
</dbReference>
<dbReference type="GO" id="GO:0005667">
    <property type="term" value="C:transcription regulator complex"/>
    <property type="evidence" value="ECO:0007669"/>
    <property type="project" value="TreeGrafter"/>
</dbReference>
<protein>
    <recommendedName>
        <fullName evidence="15">Zinc finger protein 541</fullName>
    </recommendedName>
</protein>
<evidence type="ECO:0000256" key="8">
    <source>
        <dbReference type="ARBA" id="ARBA00022833"/>
    </source>
</evidence>
<feature type="compositionally biased region" description="Polar residues" evidence="17">
    <location>
        <begin position="21"/>
        <end position="32"/>
    </location>
</feature>
<dbReference type="PROSITE" id="PS51156">
    <property type="entry name" value="ELM2"/>
    <property type="match status" value="1"/>
</dbReference>
<dbReference type="Pfam" id="PF13912">
    <property type="entry name" value="zf-C2H2_6"/>
    <property type="match status" value="2"/>
</dbReference>
<evidence type="ECO:0000256" key="14">
    <source>
        <dbReference type="ARBA" id="ARBA00023254"/>
    </source>
</evidence>
<feature type="domain" description="ELM2" evidence="19">
    <location>
        <begin position="1153"/>
        <end position="1245"/>
    </location>
</feature>
<keyword evidence="12" id="KW-0804">Transcription</keyword>
<dbReference type="Pfam" id="PF00096">
    <property type="entry name" value="zf-C2H2"/>
    <property type="match status" value="1"/>
</dbReference>
<dbReference type="FunFam" id="3.30.160.60:FF:004357">
    <property type="match status" value="1"/>
</dbReference>
<keyword evidence="14" id="KW-0469">Meiosis</keyword>
<evidence type="ECO:0000256" key="6">
    <source>
        <dbReference type="ARBA" id="ARBA00022771"/>
    </source>
</evidence>
<dbReference type="InterPro" id="IPR009057">
    <property type="entry name" value="Homeodomain-like_sf"/>
</dbReference>
<feature type="region of interest" description="Disordered" evidence="17">
    <location>
        <begin position="378"/>
        <end position="434"/>
    </location>
</feature>
<evidence type="ECO:0000256" key="1">
    <source>
        <dbReference type="ARBA" id="ARBA00004123"/>
    </source>
</evidence>
<feature type="region of interest" description="Disordered" evidence="17">
    <location>
        <begin position="529"/>
        <end position="622"/>
    </location>
</feature>
<dbReference type="PANTHER" id="PTHR16089:SF23">
    <property type="entry name" value="ZINC FINGER PROTEIN 541"/>
    <property type="match status" value="1"/>
</dbReference>
<feature type="compositionally biased region" description="Low complexity" evidence="17">
    <location>
        <begin position="331"/>
        <end position="345"/>
    </location>
</feature>
<feature type="region of interest" description="Disordered" evidence="17">
    <location>
        <begin position="1325"/>
        <end position="1388"/>
    </location>
</feature>
<keyword evidence="5" id="KW-0677">Repeat</keyword>
<feature type="compositionally biased region" description="Basic and acidic residues" evidence="17">
    <location>
        <begin position="1024"/>
        <end position="1039"/>
    </location>
</feature>
<dbReference type="InterPro" id="IPR013087">
    <property type="entry name" value="Znf_C2H2_type"/>
</dbReference>
<evidence type="ECO:0000313" key="21">
    <source>
        <dbReference type="EMBL" id="ELW71166.1"/>
    </source>
</evidence>
<evidence type="ECO:0000259" key="20">
    <source>
        <dbReference type="PROSITE" id="PS51293"/>
    </source>
</evidence>
<proteinExistence type="predicted"/>
<feature type="region of interest" description="Disordered" evidence="17">
    <location>
        <begin position="785"/>
        <end position="821"/>
    </location>
</feature>
<dbReference type="InterPro" id="IPR000949">
    <property type="entry name" value="ELM2_dom"/>
</dbReference>
<feature type="compositionally biased region" description="Polar residues" evidence="17">
    <location>
        <begin position="802"/>
        <end position="816"/>
    </location>
</feature>